<dbReference type="EMBL" id="JAIQCV010000012">
    <property type="protein sequence ID" value="KAH1038273.1"/>
    <property type="molecule type" value="Genomic_DNA"/>
</dbReference>
<dbReference type="OrthoDB" id="987622at2759"/>
<keyword evidence="2" id="KW-1185">Reference proteome</keyword>
<accession>A0A9D3UDD9</accession>
<sequence>MFNWVIIIVVLIKGYPPHGWLKFNVSGLTVEGALEVGGVLRDEEGIVRALFSGPTDACDAESAELGVISTALGILFDFGWEGRGSLVIEISSWVVYN</sequence>
<evidence type="ECO:0000313" key="2">
    <source>
        <dbReference type="Proteomes" id="UP000828251"/>
    </source>
</evidence>
<evidence type="ECO:0000313" key="1">
    <source>
        <dbReference type="EMBL" id="KAH1038273.1"/>
    </source>
</evidence>
<organism evidence="1 2">
    <name type="scientific">Gossypium stocksii</name>
    <dbReference type="NCBI Taxonomy" id="47602"/>
    <lineage>
        <taxon>Eukaryota</taxon>
        <taxon>Viridiplantae</taxon>
        <taxon>Streptophyta</taxon>
        <taxon>Embryophyta</taxon>
        <taxon>Tracheophyta</taxon>
        <taxon>Spermatophyta</taxon>
        <taxon>Magnoliopsida</taxon>
        <taxon>eudicotyledons</taxon>
        <taxon>Gunneridae</taxon>
        <taxon>Pentapetalae</taxon>
        <taxon>rosids</taxon>
        <taxon>malvids</taxon>
        <taxon>Malvales</taxon>
        <taxon>Malvaceae</taxon>
        <taxon>Malvoideae</taxon>
        <taxon>Gossypium</taxon>
    </lineage>
</organism>
<reference evidence="1 2" key="1">
    <citation type="journal article" date="2021" name="Plant Biotechnol. J.">
        <title>Multi-omics assisted identification of the key and species-specific regulatory components of drought-tolerant mechanisms in Gossypium stocksii.</title>
        <authorList>
            <person name="Yu D."/>
            <person name="Ke L."/>
            <person name="Zhang D."/>
            <person name="Wu Y."/>
            <person name="Sun Y."/>
            <person name="Mei J."/>
            <person name="Sun J."/>
            <person name="Sun Y."/>
        </authorList>
    </citation>
    <scope>NUCLEOTIDE SEQUENCE [LARGE SCALE GENOMIC DNA]</scope>
    <source>
        <strain evidence="2">cv. E1</strain>
        <tissue evidence="1">Leaf</tissue>
    </source>
</reference>
<dbReference type="AlphaFoldDB" id="A0A9D3UDD9"/>
<evidence type="ECO:0008006" key="3">
    <source>
        <dbReference type="Google" id="ProtNLM"/>
    </source>
</evidence>
<name>A0A9D3UDD9_9ROSI</name>
<dbReference type="Proteomes" id="UP000828251">
    <property type="component" value="Unassembled WGS sequence"/>
</dbReference>
<gene>
    <name evidence="1" type="ORF">J1N35_040016</name>
</gene>
<protein>
    <recommendedName>
        <fullName evidence="3">RNase H type-1 domain-containing protein</fullName>
    </recommendedName>
</protein>
<proteinExistence type="predicted"/>
<comment type="caution">
    <text evidence="1">The sequence shown here is derived from an EMBL/GenBank/DDBJ whole genome shotgun (WGS) entry which is preliminary data.</text>
</comment>